<evidence type="ECO:0000313" key="7">
    <source>
        <dbReference type="EMBL" id="VTJ59667.1"/>
    </source>
</evidence>
<dbReference type="InterPro" id="IPR003617">
    <property type="entry name" value="TFIIS/CRSP70_N_sub"/>
</dbReference>
<comment type="subcellular location">
    <subcellularLocation>
        <location evidence="1 3">Nucleus</location>
    </subcellularLocation>
</comment>
<protein>
    <recommendedName>
        <fullName evidence="5">TFIIS N-terminal domain-containing protein</fullName>
    </recommendedName>
</protein>
<dbReference type="Proteomes" id="UP000335636">
    <property type="component" value="Unassembled WGS sequence"/>
</dbReference>
<dbReference type="SUPFAM" id="SSF47676">
    <property type="entry name" value="Conserved domain common to transcription factors TFIIS, elongin A, CRSP70"/>
    <property type="match status" value="1"/>
</dbReference>
<evidence type="ECO:0000256" key="2">
    <source>
        <dbReference type="ARBA" id="ARBA00023242"/>
    </source>
</evidence>
<feature type="compositionally biased region" description="Basic and acidic residues" evidence="4">
    <location>
        <begin position="615"/>
        <end position="626"/>
    </location>
</feature>
<dbReference type="SMART" id="SM00509">
    <property type="entry name" value="TFS2N"/>
    <property type="match status" value="1"/>
</dbReference>
<organism evidence="7 8">
    <name type="scientific">Marmota monax</name>
    <name type="common">Woodchuck</name>
    <dbReference type="NCBI Taxonomy" id="9995"/>
    <lineage>
        <taxon>Eukaryota</taxon>
        <taxon>Metazoa</taxon>
        <taxon>Chordata</taxon>
        <taxon>Craniata</taxon>
        <taxon>Vertebrata</taxon>
        <taxon>Euteleostomi</taxon>
        <taxon>Mammalia</taxon>
        <taxon>Eutheria</taxon>
        <taxon>Euarchontoglires</taxon>
        <taxon>Glires</taxon>
        <taxon>Rodentia</taxon>
        <taxon>Sciuromorpha</taxon>
        <taxon>Sciuridae</taxon>
        <taxon>Xerinae</taxon>
        <taxon>Marmotini</taxon>
        <taxon>Marmota</taxon>
    </lineage>
</organism>
<evidence type="ECO:0000256" key="4">
    <source>
        <dbReference type="SAM" id="MobiDB-lite"/>
    </source>
</evidence>
<feature type="compositionally biased region" description="Basic and acidic residues" evidence="4">
    <location>
        <begin position="121"/>
        <end position="139"/>
    </location>
</feature>
<evidence type="ECO:0000256" key="3">
    <source>
        <dbReference type="PROSITE-ProRule" id="PRU00649"/>
    </source>
</evidence>
<dbReference type="EMBL" id="WJEC01007741">
    <property type="protein sequence ID" value="KAF7468535.1"/>
    <property type="molecule type" value="Genomic_DNA"/>
</dbReference>
<evidence type="ECO:0000313" key="8">
    <source>
        <dbReference type="Proteomes" id="UP000335636"/>
    </source>
</evidence>
<reference evidence="6" key="2">
    <citation type="submission" date="2020-08" db="EMBL/GenBank/DDBJ databases">
        <authorList>
            <person name="Shumante A."/>
            <person name="Zimin A.V."/>
            <person name="Puiu D."/>
            <person name="Salzberg S.L."/>
        </authorList>
    </citation>
    <scope>NUCLEOTIDE SEQUENCE</scope>
    <source>
        <strain evidence="6">WC2-LM</strain>
        <tissue evidence="6">Liver</tissue>
    </source>
</reference>
<feature type="compositionally biased region" description="Basic and acidic residues" evidence="4">
    <location>
        <begin position="217"/>
        <end position="227"/>
    </location>
</feature>
<evidence type="ECO:0000256" key="1">
    <source>
        <dbReference type="ARBA" id="ARBA00004123"/>
    </source>
</evidence>
<keyword evidence="8" id="KW-1185">Reference proteome</keyword>
<dbReference type="Proteomes" id="UP000662637">
    <property type="component" value="Unassembled WGS sequence"/>
</dbReference>
<feature type="compositionally biased region" description="Pro residues" evidence="4">
    <location>
        <begin position="330"/>
        <end position="345"/>
    </location>
</feature>
<dbReference type="InterPro" id="IPR035441">
    <property type="entry name" value="TFIIS/LEDGF_dom_sf"/>
</dbReference>
<dbReference type="AlphaFoldDB" id="A0A5E4AQH4"/>
<evidence type="ECO:0000313" key="6">
    <source>
        <dbReference type="EMBL" id="KAF7468535.1"/>
    </source>
</evidence>
<sequence length="626" mass="68638">MASEEVLLRAVGKLQGRLATRTRPDKLQKYLQQLSALPLTPHILQETGVRKMVKSLRHHELLGGLARDLAARWKKLALLEVDPGRGAHDSQLAKEITDSGSRENSRAPSSPSRPTGHGPQKHRDLEESRRPRERREDRSKKRPPLAALPAPWRSWDGCPAQASGGPTGPHPMSREHSASPEDTEPSARGRVPVEGQDRHFQATTGLPRARPLHGPRGKHDLLPKARETDDDLEDPNDGEPEEEFLEAPTMSFEAYLTYDDQPRKKKRKVKTSAKARKAKASKRSSQHLDSAENFPPLVTGKQSAGPQPAQGQGSWAGMQGVSREAAAVLPPTPSPSLWDPPSPPPDGDDAPMSFFAPSATALSSPQEEEEAGFTGIRTNSRTPVNSGGKRGRLAQTTWLPRGSQGVADQDSLWEERALPHSLFGSALEKCTPEQLYHAERCHQGTAEETDQLWRLHCGQEFKGETPKENESWREMYLRLQDAREQRLQALTSKIRSRHPQEPRGPQTKTVYFKSPGEVPARHGQVGTLAAAASGRPNFQPAQQPRGGSDTPSSTSSNSSSRSSSSSSSNSSSSFDARSETAAEASGNPVRAHRPAPVANTRKPKAKEIPPLLAKTLKDYRRVISRR</sequence>
<feature type="compositionally biased region" description="Low complexity" evidence="4">
    <location>
        <begin position="302"/>
        <end position="317"/>
    </location>
</feature>
<dbReference type="CDD" id="cd00183">
    <property type="entry name" value="TFIIS_I"/>
    <property type="match status" value="1"/>
</dbReference>
<dbReference type="Pfam" id="PF08711">
    <property type="entry name" value="Med26"/>
    <property type="match status" value="1"/>
</dbReference>
<feature type="region of interest" description="Disordered" evidence="4">
    <location>
        <begin position="487"/>
        <end position="626"/>
    </location>
</feature>
<name>A0A5E4AQH4_MARMO</name>
<dbReference type="GO" id="GO:0006368">
    <property type="term" value="P:transcription elongation by RNA polymerase II"/>
    <property type="evidence" value="ECO:0007669"/>
    <property type="project" value="InterPro"/>
</dbReference>
<feature type="compositionally biased region" description="Basic residues" evidence="4">
    <location>
        <begin position="263"/>
        <end position="285"/>
    </location>
</feature>
<accession>A0A5E4AQH4</accession>
<dbReference type="EMBL" id="CABDUW010000126">
    <property type="protein sequence ID" value="VTJ59667.1"/>
    <property type="molecule type" value="Genomic_DNA"/>
</dbReference>
<gene>
    <name evidence="6" type="ORF">GHT09_010678</name>
    <name evidence="7" type="ORF">MONAX_5E010535</name>
</gene>
<dbReference type="Gene3D" id="1.20.930.10">
    <property type="entry name" value="Conserved domain common to transcription factors TFIIS, elongin A, CRSP70"/>
    <property type="match status" value="1"/>
</dbReference>
<dbReference type="InterPro" id="IPR010684">
    <property type="entry name" value="RNA_pol_II_trans_fac_SIII_A"/>
</dbReference>
<feature type="compositionally biased region" description="Basic and acidic residues" evidence="4">
    <location>
        <begin position="86"/>
        <end position="105"/>
    </location>
</feature>
<feature type="compositionally biased region" description="Acidic residues" evidence="4">
    <location>
        <begin position="228"/>
        <end position="245"/>
    </location>
</feature>
<feature type="compositionally biased region" description="Polar residues" evidence="4">
    <location>
        <begin position="376"/>
        <end position="385"/>
    </location>
</feature>
<dbReference type="InterPro" id="IPR017923">
    <property type="entry name" value="TFIIS_N"/>
</dbReference>
<proteinExistence type="predicted"/>
<dbReference type="PANTHER" id="PTHR15141">
    <property type="entry name" value="TRANSCRIPTION ELONGATION FACTOR B POLYPEPTIDE 3"/>
    <property type="match status" value="1"/>
</dbReference>
<dbReference type="PANTHER" id="PTHR15141:SF74">
    <property type="entry name" value="TFIIS N-TERMINAL DOMAIN-CONTAINING PROTEIN"/>
    <property type="match status" value="1"/>
</dbReference>
<keyword evidence="2 3" id="KW-0539">Nucleus</keyword>
<dbReference type="PROSITE" id="PS51319">
    <property type="entry name" value="TFIIS_N"/>
    <property type="match status" value="1"/>
</dbReference>
<feature type="compositionally biased region" description="Low complexity" evidence="4">
    <location>
        <begin position="552"/>
        <end position="573"/>
    </location>
</feature>
<dbReference type="GO" id="GO:0070449">
    <property type="term" value="C:elongin complex"/>
    <property type="evidence" value="ECO:0007669"/>
    <property type="project" value="InterPro"/>
</dbReference>
<feature type="region of interest" description="Disordered" evidence="4">
    <location>
        <begin position="86"/>
        <end position="407"/>
    </location>
</feature>
<dbReference type="Pfam" id="PF06881">
    <property type="entry name" value="Elongin_A"/>
    <property type="match status" value="1"/>
</dbReference>
<evidence type="ECO:0000259" key="5">
    <source>
        <dbReference type="PROSITE" id="PS51319"/>
    </source>
</evidence>
<reference evidence="7 8" key="1">
    <citation type="submission" date="2019-04" db="EMBL/GenBank/DDBJ databases">
        <authorList>
            <person name="Alioto T."/>
            <person name="Alioto T."/>
        </authorList>
    </citation>
    <scope>NUCLEOTIDE SEQUENCE [LARGE SCALE GENOMIC DNA]</scope>
</reference>
<dbReference type="InterPro" id="IPR051870">
    <property type="entry name" value="Elongin-A_domain"/>
</dbReference>
<dbReference type="Gene3D" id="6.10.250.3180">
    <property type="match status" value="1"/>
</dbReference>
<feature type="domain" description="TFIIS N-terminal" evidence="5">
    <location>
        <begin position="5"/>
        <end position="80"/>
    </location>
</feature>